<sequence>MAMSQKGVFLYEFSTNAWKSIQPQVSGEDYYYITEHIAPWAPYIACAKGKCYFNSVYDYKHLVFDMVNEEWKTIIDLPNGVYGRIQAWEDRVYVVNQCLEPETLSIWVLEEDRWVETINIDVRNISGWGFFPVIFHNDMLFLVDHPKVFIYSIKSASVEDVIDLEDSFGSPHFFAYKPTLFHIPNPA</sequence>
<dbReference type="HOGENOM" id="CLU_1449529_0_0_1"/>
<reference evidence="2" key="1">
    <citation type="journal article" date="2013" name="Science">
        <title>The Amborella genome and the evolution of flowering plants.</title>
        <authorList>
            <consortium name="Amborella Genome Project"/>
        </authorList>
    </citation>
    <scope>NUCLEOTIDE SEQUENCE [LARGE SCALE GENOMIC DNA]</scope>
</reference>
<organism evidence="1 2">
    <name type="scientific">Amborella trichopoda</name>
    <dbReference type="NCBI Taxonomy" id="13333"/>
    <lineage>
        <taxon>Eukaryota</taxon>
        <taxon>Viridiplantae</taxon>
        <taxon>Streptophyta</taxon>
        <taxon>Embryophyta</taxon>
        <taxon>Tracheophyta</taxon>
        <taxon>Spermatophyta</taxon>
        <taxon>Magnoliopsida</taxon>
        <taxon>Amborellales</taxon>
        <taxon>Amborellaceae</taxon>
        <taxon>Amborella</taxon>
    </lineage>
</organism>
<dbReference type="SUPFAM" id="SSF50965">
    <property type="entry name" value="Galactose oxidase, central domain"/>
    <property type="match status" value="1"/>
</dbReference>
<keyword evidence="2" id="KW-1185">Reference proteome</keyword>
<dbReference type="AlphaFoldDB" id="W1PIN8"/>
<accession>W1PIN8</accession>
<name>W1PIN8_AMBTC</name>
<dbReference type="EMBL" id="KI393609">
    <property type="protein sequence ID" value="ERN07863.1"/>
    <property type="molecule type" value="Genomic_DNA"/>
</dbReference>
<dbReference type="InterPro" id="IPR011043">
    <property type="entry name" value="Gal_Oxase/kelch_b-propeller"/>
</dbReference>
<evidence type="ECO:0000313" key="2">
    <source>
        <dbReference type="Proteomes" id="UP000017836"/>
    </source>
</evidence>
<protein>
    <recommendedName>
        <fullName evidence="3">F-box associated domain-containing protein</fullName>
    </recommendedName>
</protein>
<dbReference type="Proteomes" id="UP000017836">
    <property type="component" value="Unassembled WGS sequence"/>
</dbReference>
<proteinExistence type="predicted"/>
<gene>
    <name evidence="1" type="ORF">AMTR_s00012p00213210</name>
</gene>
<dbReference type="Gramene" id="ERN07863">
    <property type="protein sequence ID" value="ERN07863"/>
    <property type="gene ID" value="AMTR_s00012p00213210"/>
</dbReference>
<evidence type="ECO:0008006" key="3">
    <source>
        <dbReference type="Google" id="ProtNLM"/>
    </source>
</evidence>
<evidence type="ECO:0000313" key="1">
    <source>
        <dbReference type="EMBL" id="ERN07863.1"/>
    </source>
</evidence>